<accession>A0A1F7U963</accession>
<name>A0A1F7U963_9BACT</name>
<dbReference type="Gene3D" id="1.10.10.10">
    <property type="entry name" value="Winged helix-like DNA-binding domain superfamily/Winged helix DNA-binding domain"/>
    <property type="match status" value="1"/>
</dbReference>
<dbReference type="PANTHER" id="PTHR43022:SF1">
    <property type="entry name" value="PROTEIN SMF"/>
    <property type="match status" value="1"/>
</dbReference>
<gene>
    <name evidence="4" type="ORF">A3D72_03685</name>
</gene>
<dbReference type="SUPFAM" id="SSF102405">
    <property type="entry name" value="MCP/YpsA-like"/>
    <property type="match status" value="1"/>
</dbReference>
<dbReference type="Pfam" id="PF02481">
    <property type="entry name" value="DNA_processg_A"/>
    <property type="match status" value="1"/>
</dbReference>
<proteinExistence type="inferred from homology"/>
<feature type="domain" description="Smf/DprA SLOG" evidence="2">
    <location>
        <begin position="69"/>
        <end position="280"/>
    </location>
</feature>
<reference evidence="4 5" key="1">
    <citation type="journal article" date="2016" name="Nat. Commun.">
        <title>Thousands of microbial genomes shed light on interconnected biogeochemical processes in an aquifer system.</title>
        <authorList>
            <person name="Anantharaman K."/>
            <person name="Brown C.T."/>
            <person name="Hug L.A."/>
            <person name="Sharon I."/>
            <person name="Castelle C.J."/>
            <person name="Probst A.J."/>
            <person name="Thomas B.C."/>
            <person name="Singh A."/>
            <person name="Wilkins M.J."/>
            <person name="Karaoz U."/>
            <person name="Brodie E.L."/>
            <person name="Williams K.H."/>
            <person name="Hubbard S.S."/>
            <person name="Banfield J.F."/>
        </authorList>
    </citation>
    <scope>NUCLEOTIDE SEQUENCE [LARGE SCALE GENOMIC DNA]</scope>
</reference>
<dbReference type="NCBIfam" id="TIGR00732">
    <property type="entry name" value="dprA"/>
    <property type="match status" value="1"/>
</dbReference>
<comment type="similarity">
    <text evidence="1">Belongs to the DprA/Smf family.</text>
</comment>
<evidence type="ECO:0000259" key="2">
    <source>
        <dbReference type="Pfam" id="PF02481"/>
    </source>
</evidence>
<dbReference type="AlphaFoldDB" id="A0A1F7U963"/>
<organism evidence="4 5">
    <name type="scientific">Candidatus Uhrbacteria bacterium RIFCSPHIGHO2_02_FULL_57_19</name>
    <dbReference type="NCBI Taxonomy" id="1802391"/>
    <lineage>
        <taxon>Bacteria</taxon>
        <taxon>Candidatus Uhriibacteriota</taxon>
    </lineage>
</organism>
<dbReference type="InterPro" id="IPR041614">
    <property type="entry name" value="DprA_WH"/>
</dbReference>
<dbReference type="InterPro" id="IPR003488">
    <property type="entry name" value="DprA"/>
</dbReference>
<dbReference type="InterPro" id="IPR057666">
    <property type="entry name" value="DrpA_SLOG"/>
</dbReference>
<dbReference type="InterPro" id="IPR036388">
    <property type="entry name" value="WH-like_DNA-bd_sf"/>
</dbReference>
<dbReference type="GO" id="GO:0009294">
    <property type="term" value="P:DNA-mediated transformation"/>
    <property type="evidence" value="ECO:0007669"/>
    <property type="project" value="InterPro"/>
</dbReference>
<comment type="caution">
    <text evidence="4">The sequence shown here is derived from an EMBL/GenBank/DDBJ whole genome shotgun (WGS) entry which is preliminary data.</text>
</comment>
<evidence type="ECO:0000313" key="4">
    <source>
        <dbReference type="EMBL" id="OGL74257.1"/>
    </source>
</evidence>
<dbReference type="Gene3D" id="3.40.50.450">
    <property type="match status" value="1"/>
</dbReference>
<dbReference type="PANTHER" id="PTHR43022">
    <property type="entry name" value="PROTEIN SMF"/>
    <property type="match status" value="1"/>
</dbReference>
<feature type="domain" description="DprA winged helix" evidence="3">
    <location>
        <begin position="293"/>
        <end position="348"/>
    </location>
</feature>
<sequence length="354" mass="37900">MSRFGKFGPKRWMKLIRAFPTMEEVWRASAPQIAGAGIEPALSAEFAAFRARCNPETELEETRSAGISLLALGDANYPKLLTQIFDPPPLLFVRGKMNEPEELTLAVVGTRRITPYGRQVTPEMVAPLARSGLTIVSGLALGVDSLAHETALAAGGRTVAVLGSGIDDASLYPSSNRYLAKKILDAGGAVISEFPIGSIAFKSNFPFRNRVISGLSLGVLVIEAADDSGSLITARSALEQNREVFAVPGDVTRETSAGPNNLIKMGARPVTEANDVLDALSLDRLPEMLEVRAIHPDTKEEAALLPHLSREPIHVDALARTAGLPISTVTASLTLMEMKGKIRSLPGMHYVIAR</sequence>
<dbReference type="Pfam" id="PF17782">
    <property type="entry name" value="WHD_DprA"/>
    <property type="match status" value="1"/>
</dbReference>
<dbReference type="Proteomes" id="UP000176303">
    <property type="component" value="Unassembled WGS sequence"/>
</dbReference>
<dbReference type="STRING" id="1802391.A3D72_03685"/>
<evidence type="ECO:0000256" key="1">
    <source>
        <dbReference type="ARBA" id="ARBA00006525"/>
    </source>
</evidence>
<evidence type="ECO:0000259" key="3">
    <source>
        <dbReference type="Pfam" id="PF17782"/>
    </source>
</evidence>
<protein>
    <submittedName>
        <fullName evidence="4">DNA protecting protein DprA</fullName>
    </submittedName>
</protein>
<dbReference type="EMBL" id="MGDZ01000004">
    <property type="protein sequence ID" value="OGL74257.1"/>
    <property type="molecule type" value="Genomic_DNA"/>
</dbReference>
<evidence type="ECO:0000313" key="5">
    <source>
        <dbReference type="Proteomes" id="UP000176303"/>
    </source>
</evidence>